<dbReference type="InterPro" id="IPR018483">
    <property type="entry name" value="Carb_kinase_FGGY_CS"/>
</dbReference>
<comment type="similarity">
    <text evidence="1 4">Belongs to the FGGY kinase family.</text>
</comment>
<evidence type="ECO:0000259" key="6">
    <source>
        <dbReference type="Pfam" id="PF02782"/>
    </source>
</evidence>
<organism evidence="7 8">
    <name type="scientific">Humibacillus xanthopallidus</name>
    <dbReference type="NCBI Taxonomy" id="412689"/>
    <lineage>
        <taxon>Bacteria</taxon>
        <taxon>Bacillati</taxon>
        <taxon>Actinomycetota</taxon>
        <taxon>Actinomycetes</taxon>
        <taxon>Micrococcales</taxon>
        <taxon>Intrasporangiaceae</taxon>
        <taxon>Humibacillus</taxon>
    </lineage>
</organism>
<dbReference type="SUPFAM" id="SSF53067">
    <property type="entry name" value="Actin-like ATPase domain"/>
    <property type="match status" value="2"/>
</dbReference>
<reference evidence="7 8" key="1">
    <citation type="submission" date="2019-06" db="EMBL/GenBank/DDBJ databases">
        <title>Genome sequencing of plant associated microbes to promote plant fitness in Sorghum bicolor and Oryza sativa.</title>
        <authorList>
            <person name="Coleman-Derr D."/>
        </authorList>
    </citation>
    <scope>NUCLEOTIDE SEQUENCE [LARGE SCALE GENOMIC DNA]</scope>
    <source>
        <strain evidence="7 8">KV-663</strain>
    </source>
</reference>
<keyword evidence="3 4" id="KW-0418">Kinase</keyword>
<accession>A0A543HWW6</accession>
<evidence type="ECO:0000313" key="8">
    <source>
        <dbReference type="Proteomes" id="UP000316747"/>
    </source>
</evidence>
<dbReference type="Gene3D" id="3.30.420.40">
    <property type="match status" value="2"/>
</dbReference>
<gene>
    <name evidence="7" type="ORF">FBY41_2840</name>
</gene>
<dbReference type="EMBL" id="VFPM01000002">
    <property type="protein sequence ID" value="TQM62802.1"/>
    <property type="molecule type" value="Genomic_DNA"/>
</dbReference>
<dbReference type="InterPro" id="IPR018485">
    <property type="entry name" value="FGGY_C"/>
</dbReference>
<comment type="caution">
    <text evidence="7">The sequence shown here is derived from an EMBL/GenBank/DDBJ whole genome shotgun (WGS) entry which is preliminary data.</text>
</comment>
<dbReference type="GO" id="GO:0016301">
    <property type="term" value="F:kinase activity"/>
    <property type="evidence" value="ECO:0007669"/>
    <property type="project" value="UniProtKB-KW"/>
</dbReference>
<dbReference type="PANTHER" id="PTHR43095:SF2">
    <property type="entry name" value="GLUCONOKINASE"/>
    <property type="match status" value="1"/>
</dbReference>
<name>A0A543HWW6_9MICO</name>
<dbReference type="Pfam" id="PF02782">
    <property type="entry name" value="FGGY_C"/>
    <property type="match status" value="1"/>
</dbReference>
<feature type="domain" description="Carbohydrate kinase FGGY C-terminal" evidence="6">
    <location>
        <begin position="274"/>
        <end position="468"/>
    </location>
</feature>
<evidence type="ECO:0000256" key="3">
    <source>
        <dbReference type="ARBA" id="ARBA00022777"/>
    </source>
</evidence>
<dbReference type="PROSITE" id="PS00933">
    <property type="entry name" value="FGGY_KINASES_1"/>
    <property type="match status" value="1"/>
</dbReference>
<dbReference type="InterPro" id="IPR018484">
    <property type="entry name" value="FGGY_N"/>
</dbReference>
<protein>
    <submittedName>
        <fullName evidence="7">Gluconate kinase (FGGY family)</fullName>
    </submittedName>
</protein>
<proteinExistence type="inferred from homology"/>
<dbReference type="CDD" id="cd07770">
    <property type="entry name" value="ASKHA_NBD_FGGY_GntK"/>
    <property type="match status" value="1"/>
</dbReference>
<keyword evidence="8" id="KW-1185">Reference proteome</keyword>
<dbReference type="PIRSF" id="PIRSF000538">
    <property type="entry name" value="GlpK"/>
    <property type="match status" value="1"/>
</dbReference>
<dbReference type="PANTHER" id="PTHR43095">
    <property type="entry name" value="SUGAR KINASE"/>
    <property type="match status" value="1"/>
</dbReference>
<dbReference type="InterPro" id="IPR050406">
    <property type="entry name" value="FGGY_Carb_Kinase"/>
</dbReference>
<evidence type="ECO:0000256" key="1">
    <source>
        <dbReference type="ARBA" id="ARBA00009156"/>
    </source>
</evidence>
<dbReference type="PROSITE" id="PS00445">
    <property type="entry name" value="FGGY_KINASES_2"/>
    <property type="match status" value="1"/>
</dbReference>
<evidence type="ECO:0000256" key="4">
    <source>
        <dbReference type="RuleBase" id="RU003733"/>
    </source>
</evidence>
<keyword evidence="2 4" id="KW-0808">Transferase</keyword>
<dbReference type="GO" id="GO:0005975">
    <property type="term" value="P:carbohydrate metabolic process"/>
    <property type="evidence" value="ECO:0007669"/>
    <property type="project" value="InterPro"/>
</dbReference>
<dbReference type="InterPro" id="IPR043129">
    <property type="entry name" value="ATPase_NBD"/>
</dbReference>
<dbReference type="InterPro" id="IPR000577">
    <property type="entry name" value="Carb_kinase_FGGY"/>
</dbReference>
<dbReference type="AlphaFoldDB" id="A0A543HWW6"/>
<evidence type="ECO:0000259" key="5">
    <source>
        <dbReference type="Pfam" id="PF00370"/>
    </source>
</evidence>
<dbReference type="Pfam" id="PF00370">
    <property type="entry name" value="FGGY_N"/>
    <property type="match status" value="1"/>
</dbReference>
<sequence length="559" mass="57767">MPLVSDGRHQPRYVVGVDVGTTAAKVVAFRLLDDAEPDVTSGSPAAVAVHEYPLVRPRSGWRVQDADAVVAATLTSLAGCVAQLDGGSVVAVSVSTAMHGLIALDAEARPLTPIVTWADARARDVARRLRETPLSASLHARSGTPVHSMSPLTKLCWFAENEPELMARAASWVGLKDLILHALTGHLVTELSSASGTGMLSIADRTWDAEAVALSGARLGQLPPVLPTTATLPLDADVARRVGLPAGTPVVLGAGDGPLGNLGTGAIRPGVAGLSLGTSGALRLVVDHPWADPSGRLFCYALTEDRWVLGTPISNGGAVVRWAGSVFAAERPDAPEEYAGPPVTDTDLLALAAGVEPGSEGLVMLPFLLAERGPLWDADLRGAYLGIRQRHTRAHFVRAAVEGVAYQLATILDGLDEVEPVTSIRATGGVFRSELWREVLSGALGRPLSVTAGAEGSALGAAALGLHAVGLEATLEDSLRRLAPGLVGDRADGSDRVVAPEASSAAYRDARASAGARLRDLADAAALLAGPSGTVRGNTVQPSGNKRQLVVRQGQTALH</sequence>
<feature type="domain" description="Carbohydrate kinase FGGY N-terminal" evidence="5">
    <location>
        <begin position="13"/>
        <end position="263"/>
    </location>
</feature>
<evidence type="ECO:0000256" key="2">
    <source>
        <dbReference type="ARBA" id="ARBA00022679"/>
    </source>
</evidence>
<dbReference type="Proteomes" id="UP000316747">
    <property type="component" value="Unassembled WGS sequence"/>
</dbReference>
<dbReference type="GO" id="GO:0016773">
    <property type="term" value="F:phosphotransferase activity, alcohol group as acceptor"/>
    <property type="evidence" value="ECO:0007669"/>
    <property type="project" value="InterPro"/>
</dbReference>
<evidence type="ECO:0000313" key="7">
    <source>
        <dbReference type="EMBL" id="TQM62802.1"/>
    </source>
</evidence>